<keyword evidence="4 7" id="KW-0812">Transmembrane</keyword>
<dbReference type="InterPro" id="IPR039426">
    <property type="entry name" value="TonB-dep_rcpt-like"/>
</dbReference>
<evidence type="ECO:0000256" key="7">
    <source>
        <dbReference type="PROSITE-ProRule" id="PRU01360"/>
    </source>
</evidence>
<feature type="signal peptide" evidence="8">
    <location>
        <begin position="1"/>
        <end position="23"/>
    </location>
</feature>
<evidence type="ECO:0000256" key="8">
    <source>
        <dbReference type="SAM" id="SignalP"/>
    </source>
</evidence>
<dbReference type="Pfam" id="PF07715">
    <property type="entry name" value="Plug"/>
    <property type="match status" value="1"/>
</dbReference>
<keyword evidence="3 7" id="KW-1134">Transmembrane beta strand</keyword>
<dbReference type="Gene3D" id="2.40.170.20">
    <property type="entry name" value="TonB-dependent receptor, beta-barrel domain"/>
    <property type="match status" value="1"/>
</dbReference>
<evidence type="ECO:0000313" key="11">
    <source>
        <dbReference type="Proteomes" id="UP000326903"/>
    </source>
</evidence>
<comment type="similarity">
    <text evidence="7">Belongs to the TonB-dependent receptor family.</text>
</comment>
<dbReference type="SUPFAM" id="SSF49464">
    <property type="entry name" value="Carboxypeptidase regulatory domain-like"/>
    <property type="match status" value="1"/>
</dbReference>
<evidence type="ECO:0000256" key="4">
    <source>
        <dbReference type="ARBA" id="ARBA00022692"/>
    </source>
</evidence>
<evidence type="ECO:0000256" key="6">
    <source>
        <dbReference type="ARBA" id="ARBA00023237"/>
    </source>
</evidence>
<dbReference type="InterPro" id="IPR036942">
    <property type="entry name" value="Beta-barrel_TonB_sf"/>
</dbReference>
<dbReference type="PROSITE" id="PS52016">
    <property type="entry name" value="TONB_DEPENDENT_REC_3"/>
    <property type="match status" value="1"/>
</dbReference>
<gene>
    <name evidence="10" type="ORF">FW778_04220</name>
</gene>
<sequence>MGFIKRYSIVCLCCLSFGFVSHAQSNRITGQFYNVKFPVFVKQAESTTNYHFYYDEAALDSLTINLQLTNETLPGALKKIFYNTDFRYPIDELNHVFITKNKSLQTTLGANFFNPAKDTLPVESEALQMEVLKKEKTRTAFTENRLFEIGTKVSSKKGNAILTGFVKDIKNGEALPGASLYIDSVFTGIVTDQFGYYSVTIKTGIHTLEVNSLGMKDALRHLIVYNDGKLNIDMKDEIPRLKNVIVTAEKRSNIRSTQMGIDRLSVSTIKDVPVVFGEADILRVVLTLPGVTSVGEASTGFNVRGGSADQNLILFDGATVYNPSHLLGFFSAFNPDVVKGVELYKSVIPVKYGGRLSSVLDVDIKDGNDKKISGSGGIGLLTSRVTLEGPLKKNKTSFILGARTTYSNWILKAIPNSAYNNSRASFYDANIHISHTINSKNNLYLTGYLSNDNFRFDLDTTYKYGNANAIIKWKHIFNNKFYGLISAGLDHYQYNVSSNSNSVNSYQLAYDINQTNFRADFNYRINNKQFFNFGVSSIYYKLHPGSFLPRGNQSLVKKDVLQPEQGLENAAYAGYEYTVSSNLSLNAGLRYSMFNYLGPHNTYNYVAGLPKETATITDTVSNGPGKFIKTYQGPEYRISLRYVLGGDASVKIGYNTLRQYIHQLSNTITISPTDIWKLSDTYIKPETGQQYSIGFYKNFNSNNIETSLEFYYKDLNNMIDYKSGASVLLNRHIETDIINSRGKAYGAEFLIKKLSGKLNGWLSYTYSRTLIKSADSLAGETINKGAYYPTSYDKPNNVNFISNYKFSHRLSVSVNLVYSTGRPITLPIAVFYSNGAQRLVYSDRNAYRIPDYFRTDVSVNLDGNHKLKQTFHNSWSFGIYNLTARKNVYSAFFVSENGAVKGYQLSIFGTAIPFISYNFRF</sequence>
<dbReference type="Gene3D" id="2.60.40.1120">
    <property type="entry name" value="Carboxypeptidase-like, regulatory domain"/>
    <property type="match status" value="1"/>
</dbReference>
<evidence type="ECO:0000313" key="10">
    <source>
        <dbReference type="EMBL" id="KAA9041248.1"/>
    </source>
</evidence>
<accession>A0A5J5IL12</accession>
<dbReference type="InterPro" id="IPR012910">
    <property type="entry name" value="Plug_dom"/>
</dbReference>
<proteinExistence type="inferred from homology"/>
<evidence type="ECO:0000256" key="2">
    <source>
        <dbReference type="ARBA" id="ARBA00022448"/>
    </source>
</evidence>
<dbReference type="Pfam" id="PF13715">
    <property type="entry name" value="CarbopepD_reg_2"/>
    <property type="match status" value="1"/>
</dbReference>
<keyword evidence="2 7" id="KW-0813">Transport</keyword>
<dbReference type="InterPro" id="IPR037066">
    <property type="entry name" value="Plug_dom_sf"/>
</dbReference>
<name>A0A5J5IL12_9BACT</name>
<keyword evidence="6 7" id="KW-0998">Cell outer membrane</keyword>
<dbReference type="EMBL" id="VYQF01000001">
    <property type="protein sequence ID" value="KAA9041248.1"/>
    <property type="molecule type" value="Genomic_DNA"/>
</dbReference>
<comment type="caution">
    <text evidence="10">The sequence shown here is derived from an EMBL/GenBank/DDBJ whole genome shotgun (WGS) entry which is preliminary data.</text>
</comment>
<dbReference type="SUPFAM" id="SSF56935">
    <property type="entry name" value="Porins"/>
    <property type="match status" value="1"/>
</dbReference>
<dbReference type="AlphaFoldDB" id="A0A5J5IL12"/>
<keyword evidence="5 7" id="KW-0472">Membrane</keyword>
<keyword evidence="8" id="KW-0732">Signal</keyword>
<evidence type="ECO:0000256" key="1">
    <source>
        <dbReference type="ARBA" id="ARBA00004571"/>
    </source>
</evidence>
<feature type="chain" id="PRO_5023936567" evidence="8">
    <location>
        <begin position="24"/>
        <end position="921"/>
    </location>
</feature>
<comment type="subcellular location">
    <subcellularLocation>
        <location evidence="1 7">Cell outer membrane</location>
        <topology evidence="1 7">Multi-pass membrane protein</topology>
    </subcellularLocation>
</comment>
<dbReference type="Gene3D" id="2.170.130.10">
    <property type="entry name" value="TonB-dependent receptor, plug domain"/>
    <property type="match status" value="1"/>
</dbReference>
<evidence type="ECO:0000256" key="5">
    <source>
        <dbReference type="ARBA" id="ARBA00023136"/>
    </source>
</evidence>
<protein>
    <submittedName>
        <fullName evidence="10">TonB-dependent receptor</fullName>
    </submittedName>
</protein>
<evidence type="ECO:0000256" key="3">
    <source>
        <dbReference type="ARBA" id="ARBA00022452"/>
    </source>
</evidence>
<dbReference type="Proteomes" id="UP000326903">
    <property type="component" value="Unassembled WGS sequence"/>
</dbReference>
<keyword evidence="10" id="KW-0675">Receptor</keyword>
<dbReference type="GO" id="GO:0009279">
    <property type="term" value="C:cell outer membrane"/>
    <property type="evidence" value="ECO:0007669"/>
    <property type="project" value="UniProtKB-SubCell"/>
</dbReference>
<organism evidence="10 11">
    <name type="scientific">Ginsengibacter hankyongi</name>
    <dbReference type="NCBI Taxonomy" id="2607284"/>
    <lineage>
        <taxon>Bacteria</taxon>
        <taxon>Pseudomonadati</taxon>
        <taxon>Bacteroidota</taxon>
        <taxon>Chitinophagia</taxon>
        <taxon>Chitinophagales</taxon>
        <taxon>Chitinophagaceae</taxon>
        <taxon>Ginsengibacter</taxon>
    </lineage>
</organism>
<keyword evidence="11" id="KW-1185">Reference proteome</keyword>
<dbReference type="RefSeq" id="WP_150413337.1">
    <property type="nucleotide sequence ID" value="NZ_VYQF01000001.1"/>
</dbReference>
<dbReference type="InterPro" id="IPR008969">
    <property type="entry name" value="CarboxyPept-like_regulatory"/>
</dbReference>
<evidence type="ECO:0000259" key="9">
    <source>
        <dbReference type="Pfam" id="PF07715"/>
    </source>
</evidence>
<feature type="domain" description="TonB-dependent receptor plug" evidence="9">
    <location>
        <begin position="278"/>
        <end position="355"/>
    </location>
</feature>
<reference evidence="10 11" key="1">
    <citation type="submission" date="2019-09" db="EMBL/GenBank/DDBJ databases">
        <title>Draft genome sequence of Ginsengibacter sp. BR5-29.</title>
        <authorList>
            <person name="Im W.-T."/>
        </authorList>
    </citation>
    <scope>NUCLEOTIDE SEQUENCE [LARGE SCALE GENOMIC DNA]</scope>
    <source>
        <strain evidence="10 11">BR5-29</strain>
    </source>
</reference>